<accession>A0AAV6LTL7</accession>
<dbReference type="Proteomes" id="UP000823749">
    <property type="component" value="Chromosome 1"/>
</dbReference>
<protein>
    <submittedName>
        <fullName evidence="1">Uncharacterized protein</fullName>
    </submittedName>
</protein>
<comment type="caution">
    <text evidence="1">The sequence shown here is derived from an EMBL/GenBank/DDBJ whole genome shotgun (WGS) entry which is preliminary data.</text>
</comment>
<gene>
    <name evidence="1" type="ORF">RHGRI_002871</name>
</gene>
<keyword evidence="2" id="KW-1185">Reference proteome</keyword>
<name>A0AAV6LTL7_9ERIC</name>
<dbReference type="EMBL" id="JACTNZ010000001">
    <property type="protein sequence ID" value="KAG5567462.1"/>
    <property type="molecule type" value="Genomic_DNA"/>
</dbReference>
<proteinExistence type="predicted"/>
<reference evidence="1" key="1">
    <citation type="submission" date="2020-08" db="EMBL/GenBank/DDBJ databases">
        <title>Plant Genome Project.</title>
        <authorList>
            <person name="Zhang R.-G."/>
        </authorList>
    </citation>
    <scope>NUCLEOTIDE SEQUENCE</scope>
    <source>
        <strain evidence="1">WSP0</strain>
        <tissue evidence="1">Leaf</tissue>
    </source>
</reference>
<sequence length="75" mass="8668">MQLQYSKKQRLGKSICSFLFTLVNITKTQTRSISSCPVHVLHIYTQQIEKYNEWGEILKPTILTCTSLILVNNHS</sequence>
<dbReference type="AlphaFoldDB" id="A0AAV6LTL7"/>
<evidence type="ECO:0000313" key="1">
    <source>
        <dbReference type="EMBL" id="KAG5567462.1"/>
    </source>
</evidence>
<evidence type="ECO:0000313" key="2">
    <source>
        <dbReference type="Proteomes" id="UP000823749"/>
    </source>
</evidence>
<organism evidence="1 2">
    <name type="scientific">Rhododendron griersonianum</name>
    <dbReference type="NCBI Taxonomy" id="479676"/>
    <lineage>
        <taxon>Eukaryota</taxon>
        <taxon>Viridiplantae</taxon>
        <taxon>Streptophyta</taxon>
        <taxon>Embryophyta</taxon>
        <taxon>Tracheophyta</taxon>
        <taxon>Spermatophyta</taxon>
        <taxon>Magnoliopsida</taxon>
        <taxon>eudicotyledons</taxon>
        <taxon>Gunneridae</taxon>
        <taxon>Pentapetalae</taxon>
        <taxon>asterids</taxon>
        <taxon>Ericales</taxon>
        <taxon>Ericaceae</taxon>
        <taxon>Ericoideae</taxon>
        <taxon>Rhodoreae</taxon>
        <taxon>Rhododendron</taxon>
    </lineage>
</organism>